<dbReference type="SUPFAM" id="SSF69118">
    <property type="entry name" value="AhpD-like"/>
    <property type="match status" value="1"/>
</dbReference>
<dbReference type="Gene3D" id="1.20.1290.10">
    <property type="entry name" value="AhpD-like"/>
    <property type="match status" value="1"/>
</dbReference>
<dbReference type="PANTHER" id="PTHR33570">
    <property type="entry name" value="4-CARBOXYMUCONOLACTONE DECARBOXYLASE FAMILY PROTEIN"/>
    <property type="match status" value="1"/>
</dbReference>
<feature type="domain" description="Carboxymuconolactone decarboxylase-like" evidence="1">
    <location>
        <begin position="31"/>
        <end position="115"/>
    </location>
</feature>
<dbReference type="InterPro" id="IPR003779">
    <property type="entry name" value="CMD-like"/>
</dbReference>
<organism evidence="2 3">
    <name type="scientific">Gracilibacillus salitolerans</name>
    <dbReference type="NCBI Taxonomy" id="2663022"/>
    <lineage>
        <taxon>Bacteria</taxon>
        <taxon>Bacillati</taxon>
        <taxon>Bacillota</taxon>
        <taxon>Bacilli</taxon>
        <taxon>Bacillales</taxon>
        <taxon>Bacillaceae</taxon>
        <taxon>Gracilibacillus</taxon>
    </lineage>
</organism>
<dbReference type="InterPro" id="IPR029032">
    <property type="entry name" value="AhpD-like"/>
</dbReference>
<reference evidence="2 3" key="1">
    <citation type="submission" date="2019-11" db="EMBL/GenBank/DDBJ databases">
        <title>Gracilibacillus salitolerans sp. nov., a moderate halophile isolated from a saline soil in northwest China.</title>
        <authorList>
            <person name="Gan L."/>
        </authorList>
    </citation>
    <scope>NUCLEOTIDE SEQUENCE [LARGE SCALE GENOMIC DNA]</scope>
    <source>
        <strain evidence="2 3">SCU50</strain>
    </source>
</reference>
<gene>
    <name evidence="2" type="ORF">GI584_12010</name>
</gene>
<dbReference type="Proteomes" id="UP000339690">
    <property type="component" value="Chromosome"/>
</dbReference>
<protein>
    <submittedName>
        <fullName evidence="2">Carboxymuconolactone decarboxylase family protein</fullName>
    </submittedName>
</protein>
<accession>A0A5Q2TKW3</accession>
<dbReference type="AlphaFoldDB" id="A0A5Q2TKW3"/>
<dbReference type="InterPro" id="IPR052512">
    <property type="entry name" value="4CMD/NDH-1_regulator"/>
</dbReference>
<evidence type="ECO:0000313" key="3">
    <source>
        <dbReference type="Proteomes" id="UP000339690"/>
    </source>
</evidence>
<evidence type="ECO:0000313" key="2">
    <source>
        <dbReference type="EMBL" id="QGH34712.1"/>
    </source>
</evidence>
<proteinExistence type="predicted"/>
<sequence length="132" mass="14894">MDKRQIGWNKIKEIAGVQGVKAMEEVQSYSPRLANMALEFGYGDIYSDDTLDSRQRALITLSSLISQGNQETTLTFHFKAALRVGLSKEEILELINHCSGYVGFPKAITSLNLFQQAYSEFEKESNEEQHSL</sequence>
<name>A0A5Q2TKW3_9BACI</name>
<dbReference type="KEGG" id="grc:GI584_12010"/>
<dbReference type="PANTHER" id="PTHR33570:SF2">
    <property type="entry name" value="CARBOXYMUCONOLACTONE DECARBOXYLASE-LIKE DOMAIN-CONTAINING PROTEIN"/>
    <property type="match status" value="1"/>
</dbReference>
<dbReference type="GO" id="GO:0051920">
    <property type="term" value="F:peroxiredoxin activity"/>
    <property type="evidence" value="ECO:0007669"/>
    <property type="project" value="InterPro"/>
</dbReference>
<evidence type="ECO:0000259" key="1">
    <source>
        <dbReference type="Pfam" id="PF02627"/>
    </source>
</evidence>
<dbReference type="Pfam" id="PF02627">
    <property type="entry name" value="CMD"/>
    <property type="match status" value="1"/>
</dbReference>
<dbReference type="EMBL" id="CP045915">
    <property type="protein sequence ID" value="QGH34712.1"/>
    <property type="molecule type" value="Genomic_DNA"/>
</dbReference>
<keyword evidence="3" id="KW-1185">Reference proteome</keyword>
<dbReference type="RefSeq" id="WP_153791381.1">
    <property type="nucleotide sequence ID" value="NZ_CP045915.1"/>
</dbReference>